<name>H0I2F4_9HYPH</name>
<sequence length="60" mass="7245">MSFKGLVFIRRWAKEDIDKPRVFGEPRSRRARTGRGVPQGRKYRRRSSLNRLRRKSASWK</sequence>
<evidence type="ECO:0000313" key="3">
    <source>
        <dbReference type="Proteomes" id="UP000003250"/>
    </source>
</evidence>
<feature type="region of interest" description="Disordered" evidence="1">
    <location>
        <begin position="23"/>
        <end position="60"/>
    </location>
</feature>
<evidence type="ECO:0000313" key="2">
    <source>
        <dbReference type="EMBL" id="EHK52864.1"/>
    </source>
</evidence>
<protein>
    <submittedName>
        <fullName evidence="2">Uncharacterized protein</fullName>
    </submittedName>
</protein>
<dbReference type="EMBL" id="AHAM01000300">
    <property type="protein sequence ID" value="EHK52864.1"/>
    <property type="molecule type" value="Genomic_DNA"/>
</dbReference>
<feature type="compositionally biased region" description="Basic residues" evidence="1">
    <location>
        <begin position="41"/>
        <end position="60"/>
    </location>
</feature>
<proteinExistence type="predicted"/>
<organism evidence="2 3">
    <name type="scientific">Mesorhizobium alhagi CCNWXJ12-2</name>
    <dbReference type="NCBI Taxonomy" id="1107882"/>
    <lineage>
        <taxon>Bacteria</taxon>
        <taxon>Pseudomonadati</taxon>
        <taxon>Pseudomonadota</taxon>
        <taxon>Alphaproteobacteria</taxon>
        <taxon>Hyphomicrobiales</taxon>
        <taxon>Phyllobacteriaceae</taxon>
        <taxon>Allomesorhizobium</taxon>
    </lineage>
</organism>
<dbReference type="Proteomes" id="UP000003250">
    <property type="component" value="Unassembled WGS sequence"/>
</dbReference>
<reference evidence="2 3" key="1">
    <citation type="journal article" date="2012" name="J. Bacteriol.">
        <title>Draft Genome Sequence of Mesorhizobium alhagi CCNWXJ12-2T, a Novel Salt-Resistant Species Isolated from the Desert of Northwestern China.</title>
        <authorList>
            <person name="Zhou M."/>
            <person name="Chen W."/>
            <person name="Chen H."/>
            <person name="Wei G."/>
        </authorList>
    </citation>
    <scope>NUCLEOTIDE SEQUENCE [LARGE SCALE GENOMIC DNA]</scope>
    <source>
        <strain evidence="2 3">CCNWXJ12-2</strain>
    </source>
</reference>
<evidence type="ECO:0000256" key="1">
    <source>
        <dbReference type="SAM" id="MobiDB-lite"/>
    </source>
</evidence>
<dbReference type="AlphaFoldDB" id="H0I2F4"/>
<gene>
    <name evidence="2" type="ORF">MAXJ12_33279</name>
</gene>
<accession>H0I2F4</accession>
<keyword evidence="3" id="KW-1185">Reference proteome</keyword>